<feature type="transmembrane region" description="Helical" evidence="8">
    <location>
        <begin position="7"/>
        <end position="25"/>
    </location>
</feature>
<feature type="transmembrane region" description="Helical" evidence="8">
    <location>
        <begin position="123"/>
        <end position="146"/>
    </location>
</feature>
<evidence type="ECO:0000256" key="4">
    <source>
        <dbReference type="ARBA" id="ARBA00022475"/>
    </source>
</evidence>
<feature type="transmembrane region" description="Helical" evidence="8">
    <location>
        <begin position="63"/>
        <end position="87"/>
    </location>
</feature>
<evidence type="ECO:0000256" key="8">
    <source>
        <dbReference type="SAM" id="Phobius"/>
    </source>
</evidence>
<dbReference type="AlphaFoldDB" id="A0A4Q9GPA3"/>
<comment type="similarity">
    <text evidence="2">Belongs to the auxin efflux carrier (TC 2.A.69) family.</text>
</comment>
<feature type="transmembrane region" description="Helical" evidence="8">
    <location>
        <begin position="256"/>
        <end position="278"/>
    </location>
</feature>
<keyword evidence="4" id="KW-1003">Cell membrane</keyword>
<dbReference type="Gene3D" id="1.20.1530.20">
    <property type="match status" value="1"/>
</dbReference>
<comment type="subcellular location">
    <subcellularLocation>
        <location evidence="1">Cell membrane</location>
        <topology evidence="1">Multi-pass membrane protein</topology>
    </subcellularLocation>
</comment>
<dbReference type="GO" id="GO:0055085">
    <property type="term" value="P:transmembrane transport"/>
    <property type="evidence" value="ECO:0007669"/>
    <property type="project" value="InterPro"/>
</dbReference>
<reference evidence="9 10" key="1">
    <citation type="submission" date="2019-02" db="EMBL/GenBank/DDBJ databases">
        <title>Hansschlegelia quercus sp. nov., a novel methylotrophic bacterium from buds of oak (Quercus robur L.).</title>
        <authorList>
            <person name="Agafonova N.V."/>
            <person name="Kaparullina E.N."/>
            <person name="Grouzdev D.S."/>
            <person name="Doronina N.V."/>
        </authorList>
    </citation>
    <scope>NUCLEOTIDE SEQUENCE [LARGE SCALE GENOMIC DNA]</scope>
    <source>
        <strain evidence="9 10">Dub</strain>
    </source>
</reference>
<keyword evidence="5 8" id="KW-0812">Transmembrane</keyword>
<keyword evidence="6 8" id="KW-1133">Transmembrane helix</keyword>
<evidence type="ECO:0000313" key="9">
    <source>
        <dbReference type="EMBL" id="TBN54614.1"/>
    </source>
</evidence>
<keyword evidence="7 8" id="KW-0472">Membrane</keyword>
<organism evidence="9 10">
    <name type="scientific">Hansschlegelia quercus</name>
    <dbReference type="NCBI Taxonomy" id="2528245"/>
    <lineage>
        <taxon>Bacteria</taxon>
        <taxon>Pseudomonadati</taxon>
        <taxon>Pseudomonadota</taxon>
        <taxon>Alphaproteobacteria</taxon>
        <taxon>Hyphomicrobiales</taxon>
        <taxon>Methylopilaceae</taxon>
        <taxon>Hansschlegelia</taxon>
    </lineage>
</organism>
<evidence type="ECO:0000256" key="3">
    <source>
        <dbReference type="ARBA" id="ARBA00022448"/>
    </source>
</evidence>
<dbReference type="InterPro" id="IPR038770">
    <property type="entry name" value="Na+/solute_symporter_sf"/>
</dbReference>
<dbReference type="InterPro" id="IPR004776">
    <property type="entry name" value="Mem_transp_PIN-like"/>
</dbReference>
<accession>A0A4Q9GPA3</accession>
<protein>
    <submittedName>
        <fullName evidence="9">AEC family transporter</fullName>
    </submittedName>
</protein>
<dbReference type="PANTHER" id="PTHR36838:SF3">
    <property type="entry name" value="TRANSPORTER AUXIN EFFLUX CARRIER EC FAMILY"/>
    <property type="match status" value="1"/>
</dbReference>
<feature type="transmembrane region" description="Helical" evidence="8">
    <location>
        <begin position="31"/>
        <end position="51"/>
    </location>
</feature>
<evidence type="ECO:0000256" key="5">
    <source>
        <dbReference type="ARBA" id="ARBA00022692"/>
    </source>
</evidence>
<dbReference type="RefSeq" id="WP_131000833.1">
    <property type="nucleotide sequence ID" value="NZ_JBHSZR010000002.1"/>
</dbReference>
<evidence type="ECO:0000256" key="1">
    <source>
        <dbReference type="ARBA" id="ARBA00004651"/>
    </source>
</evidence>
<dbReference type="GO" id="GO:0005886">
    <property type="term" value="C:plasma membrane"/>
    <property type="evidence" value="ECO:0007669"/>
    <property type="project" value="UniProtKB-SubCell"/>
</dbReference>
<gene>
    <name evidence="9" type="ORF">EYR15_00080</name>
</gene>
<dbReference type="Proteomes" id="UP000291613">
    <property type="component" value="Unassembled WGS sequence"/>
</dbReference>
<dbReference type="EMBL" id="SIUB01000001">
    <property type="protein sequence ID" value="TBN54614.1"/>
    <property type="molecule type" value="Genomic_DNA"/>
</dbReference>
<evidence type="ECO:0000313" key="10">
    <source>
        <dbReference type="Proteomes" id="UP000291613"/>
    </source>
</evidence>
<evidence type="ECO:0000256" key="6">
    <source>
        <dbReference type="ARBA" id="ARBA00022989"/>
    </source>
</evidence>
<comment type="caution">
    <text evidence="9">The sequence shown here is derived from an EMBL/GenBank/DDBJ whole genome shotgun (WGS) entry which is preliminary data.</text>
</comment>
<name>A0A4Q9GPA3_9HYPH</name>
<sequence>MAQVAGLTFPFFGLIGLGYLCGRLIRADAAGLAWFNLYILYVAVPALYFVLISRTPFEELANVGFVASTTTATFIAFLVALGIGWLASKGNLREATMQGVAGSYSNVGYMGPGLTLAAMGPAAAAPTALIFVFDCALLFTLAPFLMSLAEPGERHLGATALLVVKRIALHPFNIATVVGGLAAYFHWLPPAPVMQMATLLSGSAAPCALFVMGVTVALRPLKRVPAELPALLAVKLLLHPLLAWTILHAVGGFDPLWVATAVLMASLPPALNVFIIASQYGAYVERASSVVLLGTAVSVLTVTGLLALILHGGIG</sequence>
<keyword evidence="10" id="KW-1185">Reference proteome</keyword>
<evidence type="ECO:0000256" key="2">
    <source>
        <dbReference type="ARBA" id="ARBA00010145"/>
    </source>
</evidence>
<dbReference type="Pfam" id="PF03547">
    <property type="entry name" value="Mem_trans"/>
    <property type="match status" value="1"/>
</dbReference>
<feature type="transmembrane region" description="Helical" evidence="8">
    <location>
        <begin position="167"/>
        <end position="187"/>
    </location>
</feature>
<feature type="transmembrane region" description="Helical" evidence="8">
    <location>
        <begin position="230"/>
        <end position="250"/>
    </location>
</feature>
<feature type="transmembrane region" description="Helical" evidence="8">
    <location>
        <begin position="193"/>
        <end position="218"/>
    </location>
</feature>
<keyword evidence="3" id="KW-0813">Transport</keyword>
<dbReference type="OrthoDB" id="7329340at2"/>
<feature type="transmembrane region" description="Helical" evidence="8">
    <location>
        <begin position="290"/>
        <end position="314"/>
    </location>
</feature>
<evidence type="ECO:0000256" key="7">
    <source>
        <dbReference type="ARBA" id="ARBA00023136"/>
    </source>
</evidence>
<proteinExistence type="inferred from homology"/>
<dbReference type="PANTHER" id="PTHR36838">
    <property type="entry name" value="AUXIN EFFLUX CARRIER FAMILY PROTEIN"/>
    <property type="match status" value="1"/>
</dbReference>